<evidence type="ECO:0000313" key="2">
    <source>
        <dbReference type="Proteomes" id="UP000789570"/>
    </source>
</evidence>
<name>A0A9N9C0G6_9GLOM</name>
<dbReference type="AlphaFoldDB" id="A0A9N9C0G6"/>
<comment type="caution">
    <text evidence="1">The sequence shown here is derived from an EMBL/GenBank/DDBJ whole genome shotgun (WGS) entry which is preliminary data.</text>
</comment>
<dbReference type="EMBL" id="CAJVPQ010002078">
    <property type="protein sequence ID" value="CAG8582492.1"/>
    <property type="molecule type" value="Genomic_DNA"/>
</dbReference>
<gene>
    <name evidence="1" type="ORF">FCALED_LOCUS7669</name>
</gene>
<evidence type="ECO:0000313" key="1">
    <source>
        <dbReference type="EMBL" id="CAG8582492.1"/>
    </source>
</evidence>
<organism evidence="1 2">
    <name type="scientific">Funneliformis caledonium</name>
    <dbReference type="NCBI Taxonomy" id="1117310"/>
    <lineage>
        <taxon>Eukaryota</taxon>
        <taxon>Fungi</taxon>
        <taxon>Fungi incertae sedis</taxon>
        <taxon>Mucoromycota</taxon>
        <taxon>Glomeromycotina</taxon>
        <taxon>Glomeromycetes</taxon>
        <taxon>Glomerales</taxon>
        <taxon>Glomeraceae</taxon>
        <taxon>Funneliformis</taxon>
    </lineage>
</organism>
<dbReference type="Proteomes" id="UP000789570">
    <property type="component" value="Unassembled WGS sequence"/>
</dbReference>
<keyword evidence="2" id="KW-1185">Reference proteome</keyword>
<accession>A0A9N9C0G6</accession>
<proteinExistence type="predicted"/>
<dbReference type="OrthoDB" id="2441667at2759"/>
<sequence>MSPLSHIGDFINFSPTKIIKIISTPLEKPEPEFDTHTMPKVLLSIPISNILADNTDITQQLKLVFEVVDMTLQLNENNNKNASGKSCLSAKDMMKELYIIAEMRHLAKEKIPQKVDTIRGWILRYSAYVKAEVAEKALAINRHI</sequence>
<protein>
    <submittedName>
        <fullName evidence="1">5047_t:CDS:1</fullName>
    </submittedName>
</protein>
<reference evidence="1" key="1">
    <citation type="submission" date="2021-06" db="EMBL/GenBank/DDBJ databases">
        <authorList>
            <person name="Kallberg Y."/>
            <person name="Tangrot J."/>
            <person name="Rosling A."/>
        </authorList>
    </citation>
    <scope>NUCLEOTIDE SEQUENCE</scope>
    <source>
        <strain evidence="1">UK204</strain>
    </source>
</reference>